<evidence type="ECO:0000313" key="3">
    <source>
        <dbReference type="Proteomes" id="UP000030643"/>
    </source>
</evidence>
<dbReference type="AlphaFoldDB" id="A0A069CVQ4"/>
<keyword evidence="1" id="KW-1133">Transmembrane helix</keyword>
<keyword evidence="3" id="KW-1185">Reference proteome</keyword>
<evidence type="ECO:0000313" key="2">
    <source>
        <dbReference type="EMBL" id="GAK31569.1"/>
    </source>
</evidence>
<name>A0A069CVQ4_WEIOS</name>
<accession>A0A069CVQ4</accession>
<dbReference type="STRING" id="1329250.WOSG25_110470"/>
<evidence type="ECO:0000256" key="1">
    <source>
        <dbReference type="SAM" id="Phobius"/>
    </source>
</evidence>
<proteinExistence type="predicted"/>
<dbReference type="Proteomes" id="UP000030643">
    <property type="component" value="Unassembled WGS sequence"/>
</dbReference>
<gene>
    <name evidence="2" type="ORF">WOSG25_110470</name>
</gene>
<protein>
    <submittedName>
        <fullName evidence="2">Putative NAD-dependent epimerase/dehydratase</fullName>
    </submittedName>
</protein>
<dbReference type="EMBL" id="DF820494">
    <property type="protein sequence ID" value="GAK31569.1"/>
    <property type="molecule type" value="Genomic_DNA"/>
</dbReference>
<sequence>MTNMFSNYLVTLQNANQDSAAIFLALFFIGICSAFLLYGLVEVLFKLVKYLFILIGRDFYSRYWRRRGIRVTFKN</sequence>
<keyword evidence="1" id="KW-0812">Transmembrane</keyword>
<keyword evidence="1" id="KW-0472">Membrane</keyword>
<reference evidence="3" key="1">
    <citation type="journal article" date="2014" name="Genome Announc.">
        <title>Draft genome sequence of Weissella oryzae SG25T, isolated from fermented rice grains.</title>
        <authorList>
            <person name="Tanizawa Y."/>
            <person name="Fujisawa T."/>
            <person name="Mochizuki T."/>
            <person name="Kaminuma E."/>
            <person name="Suzuki Y."/>
            <person name="Nakamura Y."/>
            <person name="Tohno M."/>
        </authorList>
    </citation>
    <scope>NUCLEOTIDE SEQUENCE [LARGE SCALE GENOMIC DNA]</scope>
    <source>
        <strain evidence="3">DSM 25784 / JCM 18191 / LMG 30913 / SG25</strain>
    </source>
</reference>
<feature type="transmembrane region" description="Helical" evidence="1">
    <location>
        <begin position="20"/>
        <end position="41"/>
    </location>
</feature>
<organism evidence="2 3">
    <name type="scientific">Weissella oryzae (strain DSM 25784 / JCM 18191 / LMG 30913 / SG25)</name>
    <dbReference type="NCBI Taxonomy" id="1329250"/>
    <lineage>
        <taxon>Bacteria</taxon>
        <taxon>Bacillati</taxon>
        <taxon>Bacillota</taxon>
        <taxon>Bacilli</taxon>
        <taxon>Lactobacillales</taxon>
        <taxon>Lactobacillaceae</taxon>
        <taxon>Weissella</taxon>
    </lineage>
</organism>